<sequence>MPITGVLSDAASVGTNLDPESFAIYLSNNLGPADEKNELSPDIAENAFRKCSVLTLQLKEKEKQLQICAASLEEALAKWREVTDELTTTQMELDRERQNNRNSEEQQRLTEDLRESSDFNLMLSQGQQLAKDEQLSQLADKNNFLENRLSLMEKELEEVKELNQSLRISNVNLTNNLHDSEKARESERQDFDNKLNAKGLEQQLLQEAIKAKEEEFFRKEESLGEEVNLLKQVNKDLEKRLQEQPVHNVDFEALRLSLNNMHTSQLELSQSNLLKEKESALVQLRETLNEKRAQEVALLQNRHQFELQHLRDGHMQELTNLKDKLSQQIKEHQEEHSREQKYSFEMERLQELYGKEKEEWKSYQDLHLQDIKHLQDQLAQKTEELEVHIRDIDLLTEQHAKEMLELKEQHAKKTFELEESHIKERKYLQAQYVQQQNEWEMQQDKHSKETELLREQLEDILQLKEMQSKMVQEIKFVFSEEIKQLEEQHATEMNSMKKIQVEEKQEWENQKNVYCQEMERLKDECSEKSFQKNQIHSENIDLLKEEHAAEIMHLQEQHKQETARIKEDYVTEKQEWDNQKEKHSQELQRLREELSQKIDVLKEEHAAEIMHLQEQHKQETERLTEEYLKENGKLENHSEELKLLREEFSQKTLKQNGLHQEAIEHLQQKCSTEILQVQDLYNKEKDQLISTHLQEKQHWEERQEEYSKEILQLKRQYKEIEALHNLLVQEKKDWIKDREDQSEVIKQLQENILLKPMQLQEQHSEAINNLQDQHENAMKELEERHRRERGEWEKERDQCSQELDLLVNQHSQELKRIGEELLQVSLQKEEQHSKMLEQLQEEFSKTILDMQNQHSREMEKVVELQKKEKEQWERRNSQSFQRAQDMYKKSESLEEFELLLGNNLQDFGNLKEQHDKEVVSVHNIHKKLQIKTSQEIQLLWSQIDSSRASRQELNELKEQLIARSMHLEVIERMKQDFHKQQQQVKATHEKDMEDLRIYFEQKSRAAEETYRENLELLHQRLREMSYEGKEEMSTVNSSVLALDESFESEKTDLLLHLTDQLVQYKDELSSVRYQSQEKHRQELENVSAALSQHYQEEIETLKKKHSLELEELREILSKEHNKAELAKMHPRSGGDTRCSETQSSFGGTEEQRVGHIQCAQHLKLQKQNQLESIKDQTVNELQEVVKRLYTEKSRVLNALKEAQQRAKQFNEEKTNVQGNLLGETQTSLVSRDKPGELISILPTQKKDLKLLTLEENHRWQPGTCVSDLQANILTLHCHLDGNLYFQSSDLECYQEQDLFSCLSELLLRHKEEVQSLNLEHEAHIQQLEASHLIKLDTLESSYLTEIQKIRDEHSLAVEELEECFSNRLQENEKEIQDRLEKARLLWLQQQEQELQRLRQELAAVHLEKFQAMAKELEVAHQDDLKEKLYQQRLQLEQEKSQALDALQEEVLRMEDHNKLALQELSSLHKVEVQQHTQTLQNEMVKLTGERQQQELQEKVSLLNNEMEELQSQVETIVQTRERENQEGKNLETILHSEVQMARLEQGKLQDSCQRLLKIFTDVLKNTLFTEDLIFKKIGLCLDSTLSQTDEDRNRDVLTKSTVSEKHRLSPDCDTMTEHSLMSTDEGYEVSEYLCDSVLGSLEVGLENEEKIVQISLRLRSAVERLLDMVSNSTVQLEQTREIQKSFEEEFKSRNQEMGQVVVKNQELLKLLAQETEAKNQLQVELHKAQGLMEGYAAEKSALEETLSSKEISEHQLVVELEKSREQLKVLTQEPSALGEEKELLLRLQQVLSSGEKDVEVELLKETQRLVKEKLELHCQADKDRSNMLSHMRVLEMELEDQMARNQELMKKTSEVTDLEQQIQALEKQLKHQRHFMDEQAVEREHERDDFQQEIRNLEEQLKQALKNHGDSRAYRNETSEANVKQKADLNLLIEGKDHLEQQIAERNEEIDKMLMRIQELEQAALSNADAAKKCGQLEKELQNLHKIQKELLQDKESLQQQQYNNVLQISALQSKLDETRHRFPVEGEPDSLLKKELQAEREALQRKEKEIESLAEQLELFREELTNKTEEVLQLNMQLEVQRKQSEQTVQQAQEEYLRLKDEVSSLHLEISQDKPSSNLELLQALLQEKNQEIDHLNEQLLRMQDETSDVEEMRSLVEHLRSDQERLRKSKEEEMEQLHEVIEKLQQELEQLGPIRHEVSDSQESLDQLGLGRADNLQVELRKGARQLEKSHVEKESLAETESLCVAEMESLQQQLEEKEELHVAEIEVLETNLQNLQQSFRQNEQALEFLQLEHRNLQEDCELLRTHVSQREETIAVLSAQLQRLEDIVRQKDSLLTEKELEVQTLQEHNMGGMSELQNQLAQNVQSLEATKIDLQRVQEQNVSLQATLSQSSKEQSEKEKKYKEELEELKQCVKELKENSQKLMEEVQTQTDGNLNMTEVETESPLAVLNEQINAEKCLASDQEAKLRHTENELTVLKRVVEELRSECEGWKTEAQRVQLQLKKKEACVAELHSHSQNLGTQVKKLQEALVSQEAMISVISVDLQKKNAEDNINKRTGPLQSDMKQRSFSESLTDLSAWDSPDMVRKQEQVHSLRGLTPFSELSIDRSAELDVMKSKSSGCVKQLEQYDLLGSSTPSLSDSAYSLQQSIHTQRTSPVSETGHPLTDYDSCDDPRSSRDDRLESGQSDELDYKLEAGMFQFDEVENMFNIKQKTDAISGSGLSAQLQKMLSMVHEESCKILELSERPVAKVPNPDSTELQIQRAAWLKERENLQETIQSLSSALAQASGKGDQESSSSDWRRDLLQSVQALLESEREYLRLELQSQFHHGTGDNSSLSEKVEHLIKEQEEQKRLVLEHVLAIDRSSLLSEIQDLRSQLRMAHLQNQEKLQQLQDALTSAEEKGHTKEHQLRKQVELHEYKLQQEAAIAEDLKGSLLREQERSTEQHKLLLQEQSTVSQLRFEIEELQLELEKLKKQQKEMQIEASKLRKELESKEEATAVLIHTVQTQREVESQKFEEDKNLFQQKLANKEMVLQESYVSLEEQKKLHTKISAALLQEQTYTSNLRKELEIEQSRCKALLAQEHKKLVEAGTELEKEKQNSLSLSSALTLERNVVEQLRQQQSQELCRQEEERQQERKVVLTLKNQMEEERCRARDLAFMIEKTQKQSVDAKHQLESEVQACRQELQTEREASVKLRALLEALQSQKQQLDNVLEQQREREIRLQNERDQYQAQLLILQEKERAWAKEREKEVARSKQTEVNRVREEEQERRIMDLQLQHERDIRRIQELQHMLADLEEQERALASRKNHVWTNTASPAKNVGSLTSQMQRVWQQLLYTVLQVKKWTQSRNDSSHQGYPSEEEVTSLLDSLAEIKLELQRGNLQTPASSPSMVVDVLKRENEELATTVSQLTKEKLELRSQLAKLNRSLQEPSYKENTERLNSASIESVLEAERAVWNREKRLLQIALKHAESELGKATLENRPLPDVPNSKIQRLYRKYLRAESFRKALVYQKKYLLLLLGGFQACEKATLSLIARMGVYPSPGDFQYPAKSPSGLTKFRSAVRAVIAISRLKFLVRKWNKTSRKGAIVEPAGQQVHGNRTDVLQHLNSSLLNSPPTRDVAYGLNQSSSLIGTPSPKPLAWNSRRIGQSPVLTPERSPYTSQDPEHSITEYIHHLEMVQRRLGGLQNGSSPERSYVKYARK</sequence>
<feature type="coiled-coil region" evidence="6">
    <location>
        <begin position="1095"/>
        <end position="1122"/>
    </location>
</feature>
<evidence type="ECO:0000259" key="8">
    <source>
        <dbReference type="Pfam" id="PF10495"/>
    </source>
</evidence>
<dbReference type="Pfam" id="PF10495">
    <property type="entry name" value="PACT_coil_coil"/>
    <property type="match status" value="1"/>
</dbReference>
<feature type="region of interest" description="Disordered" evidence="7">
    <location>
        <begin position="3685"/>
        <end position="3704"/>
    </location>
</feature>
<feature type="coiled-coil region" evidence="6">
    <location>
        <begin position="1365"/>
        <end position="1526"/>
    </location>
</feature>
<evidence type="ECO:0000313" key="9">
    <source>
        <dbReference type="EMBL" id="DBA19924.1"/>
    </source>
</evidence>
<feature type="coiled-coil region" evidence="6">
    <location>
        <begin position="2951"/>
        <end position="2999"/>
    </location>
</feature>
<comment type="subcellular location">
    <subcellularLocation>
        <location evidence="1">Cytoplasm</location>
        <location evidence="1">Cytoskeleton</location>
        <location evidence="1">Microtubule organizing center</location>
        <location evidence="1">Centrosome</location>
    </subcellularLocation>
</comment>
<keyword evidence="3" id="KW-0597">Phosphoprotein</keyword>
<protein>
    <recommendedName>
        <fullName evidence="8">Pericentrin/AKAP-450 centrosomal targeting domain-containing protein</fullName>
    </recommendedName>
</protein>
<evidence type="ECO:0000256" key="4">
    <source>
        <dbReference type="ARBA" id="ARBA00023054"/>
    </source>
</evidence>
<dbReference type="GO" id="GO:0005813">
    <property type="term" value="C:centrosome"/>
    <property type="evidence" value="ECO:0007669"/>
    <property type="project" value="UniProtKB-SubCell"/>
</dbReference>
<comment type="caution">
    <text evidence="9">The sequence shown here is derived from an EMBL/GenBank/DDBJ whole genome shotgun (WGS) entry which is preliminary data.</text>
</comment>
<feature type="coiled-coil region" evidence="6">
    <location>
        <begin position="1831"/>
        <end position="2001"/>
    </location>
</feature>
<feature type="coiled-coil region" evidence="6">
    <location>
        <begin position="1185"/>
        <end position="1219"/>
    </location>
</feature>
<feature type="coiled-coil region" evidence="6">
    <location>
        <begin position="371"/>
        <end position="398"/>
    </location>
</feature>
<evidence type="ECO:0000313" key="10">
    <source>
        <dbReference type="Proteomes" id="UP001181693"/>
    </source>
</evidence>
<feature type="compositionally biased region" description="Polar residues" evidence="7">
    <location>
        <begin position="2645"/>
        <end position="2661"/>
    </location>
</feature>
<feature type="coiled-coil region" evidence="6">
    <location>
        <begin position="2250"/>
        <end position="2344"/>
    </location>
</feature>
<dbReference type="PANTHER" id="PTHR44981:SF3">
    <property type="entry name" value="PERICENTRIN"/>
    <property type="match status" value="1"/>
</dbReference>
<keyword evidence="10" id="KW-1185">Reference proteome</keyword>
<keyword evidence="2" id="KW-0963">Cytoplasm</keyword>
<gene>
    <name evidence="9" type="ORF">GDO54_015680</name>
</gene>
<dbReference type="PANTHER" id="PTHR44981">
    <property type="entry name" value="PERICENTRIN-LIKE PROTEIN, ISOFORM F"/>
    <property type="match status" value="1"/>
</dbReference>
<feature type="coiled-coil region" evidence="6">
    <location>
        <begin position="274"/>
        <end position="342"/>
    </location>
</feature>
<feature type="coiled-coil region" evidence="6">
    <location>
        <begin position="3396"/>
        <end position="3430"/>
    </location>
</feature>
<accession>A0AAV2ZYT8</accession>
<proteinExistence type="predicted"/>
<feature type="coiled-coil region" evidence="6">
    <location>
        <begin position="2873"/>
        <end position="2911"/>
    </location>
</feature>
<feature type="coiled-coil region" evidence="6">
    <location>
        <begin position="1704"/>
        <end position="1773"/>
    </location>
</feature>
<keyword evidence="5" id="KW-0206">Cytoskeleton</keyword>
<feature type="domain" description="Pericentrin/AKAP-450 centrosomal targeting" evidence="8">
    <location>
        <begin position="3501"/>
        <end position="3582"/>
    </location>
</feature>
<reference evidence="9" key="1">
    <citation type="thesis" date="2020" institute="ProQuest LLC" country="789 East Eisenhower Parkway, Ann Arbor, MI, USA">
        <title>Comparative Genomics and Chromosome Evolution.</title>
        <authorList>
            <person name="Mudd A.B."/>
        </authorList>
    </citation>
    <scope>NUCLEOTIDE SEQUENCE</scope>
    <source>
        <strain evidence="9">1538</strain>
        <tissue evidence="9">Blood</tissue>
    </source>
</reference>
<evidence type="ECO:0000256" key="7">
    <source>
        <dbReference type="SAM" id="MobiDB-lite"/>
    </source>
</evidence>
<feature type="coiled-coil region" evidence="6">
    <location>
        <begin position="689"/>
        <end position="875"/>
    </location>
</feature>
<feature type="coiled-coil region" evidence="6">
    <location>
        <begin position="943"/>
        <end position="990"/>
    </location>
</feature>
<evidence type="ECO:0000256" key="3">
    <source>
        <dbReference type="ARBA" id="ARBA00022553"/>
    </source>
</evidence>
<dbReference type="GO" id="GO:0005737">
    <property type="term" value="C:cytoplasm"/>
    <property type="evidence" value="ECO:0007669"/>
    <property type="project" value="UniProtKB-ARBA"/>
</dbReference>
<evidence type="ECO:0000256" key="1">
    <source>
        <dbReference type="ARBA" id="ARBA00004300"/>
    </source>
</evidence>
<feature type="coiled-coil region" evidence="6">
    <location>
        <begin position="2030"/>
        <end position="2193"/>
    </location>
</feature>
<dbReference type="EMBL" id="DYDO01000008">
    <property type="protein sequence ID" value="DBA19924.1"/>
    <property type="molecule type" value="Genomic_DNA"/>
</dbReference>
<evidence type="ECO:0000256" key="2">
    <source>
        <dbReference type="ARBA" id="ARBA00022490"/>
    </source>
</evidence>
<organism evidence="9 10">
    <name type="scientific">Pyxicephalus adspersus</name>
    <name type="common">African bullfrog</name>
    <dbReference type="NCBI Taxonomy" id="30357"/>
    <lineage>
        <taxon>Eukaryota</taxon>
        <taxon>Metazoa</taxon>
        <taxon>Chordata</taxon>
        <taxon>Craniata</taxon>
        <taxon>Vertebrata</taxon>
        <taxon>Euteleostomi</taxon>
        <taxon>Amphibia</taxon>
        <taxon>Batrachia</taxon>
        <taxon>Anura</taxon>
        <taxon>Neobatrachia</taxon>
        <taxon>Ranoidea</taxon>
        <taxon>Pyxicephalidae</taxon>
        <taxon>Pyxicephalinae</taxon>
        <taxon>Pyxicephalus</taxon>
    </lineage>
</organism>
<feature type="coiled-coil region" evidence="6">
    <location>
        <begin position="44"/>
        <end position="190"/>
    </location>
</feature>
<dbReference type="InterPro" id="IPR028745">
    <property type="entry name" value="AKAP9/Pericentrin"/>
</dbReference>
<dbReference type="GO" id="GO:0060090">
    <property type="term" value="F:molecular adaptor activity"/>
    <property type="evidence" value="ECO:0007669"/>
    <property type="project" value="InterPro"/>
</dbReference>
<feature type="coiled-coil region" evidence="6">
    <location>
        <begin position="2370"/>
        <end position="2436"/>
    </location>
</feature>
<feature type="region of interest" description="Disordered" evidence="7">
    <location>
        <begin position="2645"/>
        <end position="2690"/>
    </location>
</feature>
<feature type="compositionally biased region" description="Basic and acidic residues" evidence="7">
    <location>
        <begin position="2674"/>
        <end position="2685"/>
    </location>
</feature>
<evidence type="ECO:0000256" key="5">
    <source>
        <dbReference type="ARBA" id="ARBA00023212"/>
    </source>
</evidence>
<dbReference type="GO" id="GO:0007165">
    <property type="term" value="P:signal transduction"/>
    <property type="evidence" value="ECO:0007669"/>
    <property type="project" value="InterPro"/>
</dbReference>
<feature type="coiled-coil region" evidence="6">
    <location>
        <begin position="2758"/>
        <end position="2792"/>
    </location>
</feature>
<keyword evidence="4 6" id="KW-0175">Coiled coil</keyword>
<feature type="coiled-coil region" evidence="6">
    <location>
        <begin position="482"/>
        <end position="654"/>
    </location>
</feature>
<evidence type="ECO:0000256" key="6">
    <source>
        <dbReference type="SAM" id="Coils"/>
    </source>
</evidence>
<feature type="coiled-coil region" evidence="6">
    <location>
        <begin position="3174"/>
        <end position="3309"/>
    </location>
</feature>
<feature type="coiled-coil region" evidence="6">
    <location>
        <begin position="2463"/>
        <end position="2504"/>
    </location>
</feature>
<name>A0AAV2ZYT8_PYXAD</name>
<dbReference type="InterPro" id="IPR019528">
    <property type="entry name" value="PACT_domain"/>
</dbReference>
<dbReference type="Proteomes" id="UP001181693">
    <property type="component" value="Unassembled WGS sequence"/>
</dbReference>